<organism evidence="1 2">
    <name type="scientific">Nitrincola tapanii</name>
    <dbReference type="NCBI Taxonomy" id="1708751"/>
    <lineage>
        <taxon>Bacteria</taxon>
        <taxon>Pseudomonadati</taxon>
        <taxon>Pseudomonadota</taxon>
        <taxon>Gammaproteobacteria</taxon>
        <taxon>Oceanospirillales</taxon>
        <taxon>Oceanospirillaceae</taxon>
        <taxon>Nitrincola</taxon>
    </lineage>
</organism>
<evidence type="ECO:0000313" key="1">
    <source>
        <dbReference type="EMBL" id="KAA0874521.1"/>
    </source>
</evidence>
<keyword evidence="2" id="KW-1185">Reference proteome</keyword>
<reference evidence="1 2" key="1">
    <citation type="submission" date="2019-03" db="EMBL/GenBank/DDBJ databases">
        <title>Nitrincola sp. nov. isolated from an Indian soda lake.</title>
        <authorList>
            <person name="Joshi A."/>
            <person name="Thite S.V."/>
            <person name="Joseph N."/>
            <person name="Dhotre D."/>
            <person name="Moorthy M."/>
            <person name="Shouche Y.S."/>
        </authorList>
    </citation>
    <scope>NUCLEOTIDE SEQUENCE [LARGE SCALE GENOMIC DNA]</scope>
    <source>
        <strain evidence="1 2">MEB193</strain>
    </source>
</reference>
<dbReference type="AlphaFoldDB" id="A0A5A9W4N5"/>
<dbReference type="Pfam" id="PF07751">
    <property type="entry name" value="Abi_2"/>
    <property type="match status" value="1"/>
</dbReference>
<dbReference type="EMBL" id="SMRS01000006">
    <property type="protein sequence ID" value="KAA0874521.1"/>
    <property type="molecule type" value="Genomic_DNA"/>
</dbReference>
<evidence type="ECO:0000313" key="2">
    <source>
        <dbReference type="Proteomes" id="UP000325302"/>
    </source>
</evidence>
<sequence>MPDESLARHYLSNISYFRLSAYTRAYYRSGGSHQFRPGTCFDDILDLYIFDRELRLLLLDAIERIEVALRSQLANTLAEHHGAHGYLQEGVFNDRYNYTWLYQKLAQPADGPLAETFLTHYRTRYKAAPAQPPIWMAVEILSFKEVSILFANLRKPDDRQRIEAHFGWKHPVLKSWFRSLSDLRNSCAHHARVWNREFGSRPEIPRKVNRPWPGIPSSIPVHSSYHPEQQIDPRRRLYAQVVVIEALLQVVSPQSLWAVKLQQLMERFPNVSRTHMGFPDEWQKLSFWQQAFGSMEGIE</sequence>
<dbReference type="InterPro" id="IPR011664">
    <property type="entry name" value="Abi_system_AbiD/AbiF-like"/>
</dbReference>
<dbReference type="Proteomes" id="UP000325302">
    <property type="component" value="Unassembled WGS sequence"/>
</dbReference>
<dbReference type="OrthoDB" id="5363652at2"/>
<proteinExistence type="predicted"/>
<name>A0A5A9W4N5_9GAMM</name>
<comment type="caution">
    <text evidence="1">The sequence shown here is derived from an EMBL/GenBank/DDBJ whole genome shotgun (WGS) entry which is preliminary data.</text>
</comment>
<accession>A0A5A9W4N5</accession>
<protein>
    <submittedName>
        <fullName evidence="1">Abi family protein</fullName>
    </submittedName>
</protein>
<gene>
    <name evidence="1" type="ORF">E1H14_09295</name>
</gene>